<dbReference type="InterPro" id="IPR027417">
    <property type="entry name" value="P-loop_NTPase"/>
</dbReference>
<comment type="subcellular location">
    <subcellularLocation>
        <location evidence="1">Cell membrane</location>
        <topology evidence="1">Multi-pass membrane protein</topology>
    </subcellularLocation>
</comment>
<dbReference type="InterPro" id="IPR011527">
    <property type="entry name" value="ABC1_TM_dom"/>
</dbReference>
<dbReference type="Gene3D" id="1.20.1560.10">
    <property type="entry name" value="ABC transporter type 1, transmembrane domain"/>
    <property type="match status" value="1"/>
</dbReference>
<keyword evidence="6 8" id="KW-1133">Transmembrane helix</keyword>
<dbReference type="FunFam" id="3.40.50.300:FF:000287">
    <property type="entry name" value="Multidrug ABC transporter ATP-binding protein"/>
    <property type="match status" value="1"/>
</dbReference>
<evidence type="ECO:0000256" key="8">
    <source>
        <dbReference type="SAM" id="Phobius"/>
    </source>
</evidence>
<dbReference type="PROSITE" id="PS50893">
    <property type="entry name" value="ABC_TRANSPORTER_2"/>
    <property type="match status" value="1"/>
</dbReference>
<evidence type="ECO:0000256" key="4">
    <source>
        <dbReference type="ARBA" id="ARBA00022741"/>
    </source>
</evidence>
<feature type="transmembrane region" description="Helical" evidence="8">
    <location>
        <begin position="139"/>
        <end position="156"/>
    </location>
</feature>
<feature type="transmembrane region" description="Helical" evidence="8">
    <location>
        <begin position="36"/>
        <end position="54"/>
    </location>
</feature>
<organism evidence="11 12">
    <name type="scientific">Alkalibaculum sporogenes</name>
    <dbReference type="NCBI Taxonomy" id="2655001"/>
    <lineage>
        <taxon>Bacteria</taxon>
        <taxon>Bacillati</taxon>
        <taxon>Bacillota</taxon>
        <taxon>Clostridia</taxon>
        <taxon>Eubacteriales</taxon>
        <taxon>Eubacteriaceae</taxon>
        <taxon>Alkalibaculum</taxon>
    </lineage>
</organism>
<evidence type="ECO:0000256" key="1">
    <source>
        <dbReference type="ARBA" id="ARBA00004651"/>
    </source>
</evidence>
<dbReference type="Proteomes" id="UP000440004">
    <property type="component" value="Unassembled WGS sequence"/>
</dbReference>
<feature type="transmembrane region" description="Helical" evidence="8">
    <location>
        <begin position="277"/>
        <end position="298"/>
    </location>
</feature>
<proteinExistence type="predicted"/>
<sequence length="589" mass="65512">MISIIKYIKQLAGSDVRRLISPVILSMVDSLLNSSMYGIMIFAFMGLAAGTFTFDVLKTYSLIMISIFFARLIIHGIGYTQAQCRGPEISKKLRLQIGNHIRSLNLGFFNKNSIGRLNSTLATDISDFETIITHCLCDFVKVVIFTLMSLIISFAIDWRYGLTLGIIVVVAFPLLSLSGKIAARNSKKLRTSSQNVISMIVEYINGIKTFRLYNLTGEGFERLDNSLSVLKKESTHAELTILPYTMSFSTITSFIVPMSLIIGTYLLTQQNMHSTNFLVILLLSISISSTMNSLSSLYPQVRSLTKASENMISILSEEPFSYKKDHADFNSYNLSFNNVSFQYTDKVDVLKNISFSADNSTTTALIGPSGSGKTTIVSLISRFWDVSSGSITIDGEDIRQFAPDALTKHMAVVFQDVYLLNDTVLNNIKVGKASATKDEVIAAAKEAHCHNFITKMENGYDTIIGEGGSTLSGGEKQRISIARALLKDAPIVLLDETTSSLDADNETEIQHAFDRLMKNKTVLVIAHRLGTIINANNILVLDKGEIIESGNHKTLLEKKGWYARMFDEQKKAQEWTVQNNIQLKEKKYE</sequence>
<feature type="transmembrane region" description="Helical" evidence="8">
    <location>
        <begin position="60"/>
        <end position="82"/>
    </location>
</feature>
<dbReference type="PROSITE" id="PS00211">
    <property type="entry name" value="ABC_TRANSPORTER_1"/>
    <property type="match status" value="1"/>
</dbReference>
<dbReference type="Pfam" id="PF00664">
    <property type="entry name" value="ABC_membrane"/>
    <property type="match status" value="1"/>
</dbReference>
<feature type="domain" description="ABC transmembrane type-1" evidence="10">
    <location>
        <begin position="23"/>
        <end position="303"/>
    </location>
</feature>
<keyword evidence="7 8" id="KW-0472">Membrane</keyword>
<dbReference type="SUPFAM" id="SSF90123">
    <property type="entry name" value="ABC transporter transmembrane region"/>
    <property type="match status" value="1"/>
</dbReference>
<dbReference type="PROSITE" id="PS50929">
    <property type="entry name" value="ABC_TM1F"/>
    <property type="match status" value="1"/>
</dbReference>
<evidence type="ECO:0000313" key="12">
    <source>
        <dbReference type="Proteomes" id="UP000440004"/>
    </source>
</evidence>
<keyword evidence="2" id="KW-0813">Transport</keyword>
<dbReference type="Gene3D" id="3.40.50.300">
    <property type="entry name" value="P-loop containing nucleotide triphosphate hydrolases"/>
    <property type="match status" value="1"/>
</dbReference>
<dbReference type="PANTHER" id="PTHR43394:SF1">
    <property type="entry name" value="ATP-BINDING CASSETTE SUB-FAMILY B MEMBER 10, MITOCHONDRIAL"/>
    <property type="match status" value="1"/>
</dbReference>
<feature type="domain" description="ABC transporter" evidence="9">
    <location>
        <begin position="334"/>
        <end position="568"/>
    </location>
</feature>
<gene>
    <name evidence="11" type="ORF">GC105_06795</name>
</gene>
<dbReference type="InterPro" id="IPR036640">
    <property type="entry name" value="ABC1_TM_sf"/>
</dbReference>
<dbReference type="EMBL" id="WHNX01000008">
    <property type="protein sequence ID" value="MPW25492.1"/>
    <property type="molecule type" value="Genomic_DNA"/>
</dbReference>
<dbReference type="PANTHER" id="PTHR43394">
    <property type="entry name" value="ATP-DEPENDENT PERMEASE MDL1, MITOCHONDRIAL"/>
    <property type="match status" value="1"/>
</dbReference>
<dbReference type="InterPro" id="IPR017871">
    <property type="entry name" value="ABC_transporter-like_CS"/>
</dbReference>
<evidence type="ECO:0000259" key="10">
    <source>
        <dbReference type="PROSITE" id="PS50929"/>
    </source>
</evidence>
<evidence type="ECO:0000256" key="5">
    <source>
        <dbReference type="ARBA" id="ARBA00022840"/>
    </source>
</evidence>
<dbReference type="InterPro" id="IPR003593">
    <property type="entry name" value="AAA+_ATPase"/>
</dbReference>
<keyword evidence="4" id="KW-0547">Nucleotide-binding</keyword>
<dbReference type="RefSeq" id="WP_152803013.1">
    <property type="nucleotide sequence ID" value="NZ_WHNX01000008.1"/>
</dbReference>
<accession>A0A6A7K802</accession>
<evidence type="ECO:0000256" key="6">
    <source>
        <dbReference type="ARBA" id="ARBA00022989"/>
    </source>
</evidence>
<comment type="caution">
    <text evidence="11">The sequence shown here is derived from an EMBL/GenBank/DDBJ whole genome shotgun (WGS) entry which is preliminary data.</text>
</comment>
<feature type="transmembrane region" description="Helical" evidence="8">
    <location>
        <begin position="162"/>
        <end position="183"/>
    </location>
</feature>
<evidence type="ECO:0000256" key="7">
    <source>
        <dbReference type="ARBA" id="ARBA00023136"/>
    </source>
</evidence>
<keyword evidence="12" id="KW-1185">Reference proteome</keyword>
<keyword evidence="3 8" id="KW-0812">Transmembrane</keyword>
<keyword evidence="5 11" id="KW-0067">ATP-binding</keyword>
<evidence type="ECO:0000256" key="2">
    <source>
        <dbReference type="ARBA" id="ARBA00022448"/>
    </source>
</evidence>
<dbReference type="GO" id="GO:0005524">
    <property type="term" value="F:ATP binding"/>
    <property type="evidence" value="ECO:0007669"/>
    <property type="project" value="UniProtKB-KW"/>
</dbReference>
<evidence type="ECO:0000313" key="11">
    <source>
        <dbReference type="EMBL" id="MPW25492.1"/>
    </source>
</evidence>
<dbReference type="SUPFAM" id="SSF52540">
    <property type="entry name" value="P-loop containing nucleoside triphosphate hydrolases"/>
    <property type="match status" value="1"/>
</dbReference>
<protein>
    <submittedName>
        <fullName evidence="11">ATP-binding cassette domain-containing protein</fullName>
    </submittedName>
</protein>
<dbReference type="InterPro" id="IPR039421">
    <property type="entry name" value="Type_1_exporter"/>
</dbReference>
<dbReference type="GO" id="GO:0005886">
    <property type="term" value="C:plasma membrane"/>
    <property type="evidence" value="ECO:0007669"/>
    <property type="project" value="UniProtKB-SubCell"/>
</dbReference>
<dbReference type="Pfam" id="PF00005">
    <property type="entry name" value="ABC_tran"/>
    <property type="match status" value="1"/>
</dbReference>
<evidence type="ECO:0000256" key="3">
    <source>
        <dbReference type="ARBA" id="ARBA00022692"/>
    </source>
</evidence>
<reference evidence="11 12" key="1">
    <citation type="submission" date="2019-10" db="EMBL/GenBank/DDBJ databases">
        <title>Alkalibaculum tamaniensis sp.nov., a new alkaliphilic acetogen, isolated on methoxylated aromatics from a mud volcano.</title>
        <authorList>
            <person name="Khomyakova M.A."/>
            <person name="Merkel A.Y."/>
            <person name="Bonch-Osmolovskaya E.A."/>
            <person name="Slobodkin A.I."/>
        </authorList>
    </citation>
    <scope>NUCLEOTIDE SEQUENCE [LARGE SCALE GENOMIC DNA]</scope>
    <source>
        <strain evidence="11 12">M08DMB</strain>
    </source>
</reference>
<dbReference type="GO" id="GO:0015421">
    <property type="term" value="F:ABC-type oligopeptide transporter activity"/>
    <property type="evidence" value="ECO:0007669"/>
    <property type="project" value="TreeGrafter"/>
</dbReference>
<dbReference type="AlphaFoldDB" id="A0A6A7K802"/>
<dbReference type="GO" id="GO:0016887">
    <property type="term" value="F:ATP hydrolysis activity"/>
    <property type="evidence" value="ECO:0007669"/>
    <property type="project" value="InterPro"/>
</dbReference>
<dbReference type="SMART" id="SM00382">
    <property type="entry name" value="AAA"/>
    <property type="match status" value="1"/>
</dbReference>
<name>A0A6A7K802_9FIRM</name>
<evidence type="ECO:0000259" key="9">
    <source>
        <dbReference type="PROSITE" id="PS50893"/>
    </source>
</evidence>
<feature type="transmembrane region" description="Helical" evidence="8">
    <location>
        <begin position="241"/>
        <end position="265"/>
    </location>
</feature>
<dbReference type="InterPro" id="IPR003439">
    <property type="entry name" value="ABC_transporter-like_ATP-bd"/>
</dbReference>